<accession>A0A1X0Q9R6</accession>
<reference evidence="2 3" key="1">
    <citation type="journal article" date="2017" name="Environ. Microbiol.">
        <title>Decay of the glycolytic pathway and adaptation to intranuclear parasitism within Enterocytozoonidae microsporidia.</title>
        <authorList>
            <person name="Wiredu Boakye D."/>
            <person name="Jaroenlak P."/>
            <person name="Prachumwat A."/>
            <person name="Williams T.A."/>
            <person name="Bateman K.S."/>
            <person name="Itsathitphaisarn O."/>
            <person name="Sritunyalucksana K."/>
            <person name="Paszkiewicz K.H."/>
            <person name="Moore K.A."/>
            <person name="Stentiford G.D."/>
            <person name="Williams B.A."/>
        </authorList>
    </citation>
    <scope>NUCLEOTIDE SEQUENCE [LARGE SCALE GENOMIC DNA]</scope>
    <source>
        <strain evidence="2 3">GB1</strain>
    </source>
</reference>
<keyword evidence="1" id="KW-1133">Transmembrane helix</keyword>
<dbReference type="Proteomes" id="UP000192356">
    <property type="component" value="Unassembled WGS sequence"/>
</dbReference>
<keyword evidence="1" id="KW-0812">Transmembrane</keyword>
<protein>
    <submittedName>
        <fullName evidence="2">Uncharacterized protein</fullName>
    </submittedName>
</protein>
<dbReference type="EMBL" id="LVKB01000083">
    <property type="protein sequence ID" value="ORD96498.1"/>
    <property type="molecule type" value="Genomic_DNA"/>
</dbReference>
<feature type="transmembrane region" description="Helical" evidence="1">
    <location>
        <begin position="20"/>
        <end position="43"/>
    </location>
</feature>
<gene>
    <name evidence="2" type="ORF">HERIO_1571</name>
</gene>
<keyword evidence="3" id="KW-1185">Reference proteome</keyword>
<evidence type="ECO:0000313" key="3">
    <source>
        <dbReference type="Proteomes" id="UP000192356"/>
    </source>
</evidence>
<keyword evidence="1" id="KW-0472">Membrane</keyword>
<comment type="caution">
    <text evidence="2">The sequence shown here is derived from an EMBL/GenBank/DDBJ whole genome shotgun (WGS) entry which is preliminary data.</text>
</comment>
<name>A0A1X0Q9R6_9MICR</name>
<sequence length="61" mass="7042">MKLFYSLGRSEPCLRLIKALFFRSSAILCTVLLAKPLLIEIWFKLNPESMSSQNKAFLISY</sequence>
<evidence type="ECO:0000313" key="2">
    <source>
        <dbReference type="EMBL" id="ORD96498.1"/>
    </source>
</evidence>
<proteinExistence type="predicted"/>
<dbReference type="VEuPathDB" id="MicrosporidiaDB:HERIO_1571"/>
<evidence type="ECO:0000256" key="1">
    <source>
        <dbReference type="SAM" id="Phobius"/>
    </source>
</evidence>
<dbReference type="AlphaFoldDB" id="A0A1X0Q9R6"/>
<organism evidence="2 3">
    <name type="scientific">Hepatospora eriocheir</name>
    <dbReference type="NCBI Taxonomy" id="1081669"/>
    <lineage>
        <taxon>Eukaryota</taxon>
        <taxon>Fungi</taxon>
        <taxon>Fungi incertae sedis</taxon>
        <taxon>Microsporidia</taxon>
        <taxon>Hepatosporidae</taxon>
        <taxon>Hepatospora</taxon>
    </lineage>
</organism>